<keyword evidence="1" id="KW-0812">Transmembrane</keyword>
<dbReference type="Proteomes" id="UP000317648">
    <property type="component" value="Chromosome"/>
</dbReference>
<protein>
    <submittedName>
        <fullName evidence="2">Uncharacterized protein</fullName>
    </submittedName>
</protein>
<keyword evidence="3" id="KW-1185">Reference proteome</keyword>
<proteinExistence type="predicted"/>
<dbReference type="KEGG" id="lcre:Pla8534_59150"/>
<reference evidence="2 3" key="1">
    <citation type="submission" date="2019-02" db="EMBL/GenBank/DDBJ databases">
        <title>Deep-cultivation of Planctomycetes and their phenomic and genomic characterization uncovers novel biology.</title>
        <authorList>
            <person name="Wiegand S."/>
            <person name="Jogler M."/>
            <person name="Boedeker C."/>
            <person name="Pinto D."/>
            <person name="Vollmers J."/>
            <person name="Rivas-Marin E."/>
            <person name="Kohn T."/>
            <person name="Peeters S.H."/>
            <person name="Heuer A."/>
            <person name="Rast P."/>
            <person name="Oberbeckmann S."/>
            <person name="Bunk B."/>
            <person name="Jeske O."/>
            <person name="Meyerdierks A."/>
            <person name="Storesund J.E."/>
            <person name="Kallscheuer N."/>
            <person name="Luecker S."/>
            <person name="Lage O.M."/>
            <person name="Pohl T."/>
            <person name="Merkel B.J."/>
            <person name="Hornburger P."/>
            <person name="Mueller R.-W."/>
            <person name="Bruemmer F."/>
            <person name="Labrenz M."/>
            <person name="Spormann A.M."/>
            <person name="Op den Camp H."/>
            <person name="Overmann J."/>
            <person name="Amann R."/>
            <person name="Jetten M.S.M."/>
            <person name="Mascher T."/>
            <person name="Medema M.H."/>
            <person name="Devos D.P."/>
            <person name="Kaster A.-K."/>
            <person name="Ovreas L."/>
            <person name="Rohde M."/>
            <person name="Galperin M.Y."/>
            <person name="Jogler C."/>
        </authorList>
    </citation>
    <scope>NUCLEOTIDE SEQUENCE [LARGE SCALE GENOMIC DNA]</scope>
    <source>
        <strain evidence="2 3">Pla85_3_4</strain>
    </source>
</reference>
<evidence type="ECO:0000313" key="3">
    <source>
        <dbReference type="Proteomes" id="UP000317648"/>
    </source>
</evidence>
<name>A0A518E1V0_9BACT</name>
<feature type="transmembrane region" description="Helical" evidence="1">
    <location>
        <begin position="12"/>
        <end position="35"/>
    </location>
</feature>
<evidence type="ECO:0000313" key="2">
    <source>
        <dbReference type="EMBL" id="QDU98054.1"/>
    </source>
</evidence>
<sequence length="172" mass="19505">MTETWLRPNRRLLIGVGLFNLLFFSLLAVLSWYFLWPTLSFLLVAFGLWRALQSWLACRSPRLAYGDGHLIVNLGPAAPIRIPIEVVEVFFLGQGPSKLPSSGPDAEASTIVVRLAEAAEDWKHRDVDPRFGAWCDGYITIRGAWCEPIRREVMGQLNTRLVEVRRERKQAG</sequence>
<dbReference type="EMBL" id="CP036433">
    <property type="protein sequence ID" value="QDU98054.1"/>
    <property type="molecule type" value="Genomic_DNA"/>
</dbReference>
<accession>A0A518E1V0</accession>
<gene>
    <name evidence="2" type="ORF">Pla8534_59150</name>
</gene>
<keyword evidence="1" id="KW-1133">Transmembrane helix</keyword>
<dbReference type="AlphaFoldDB" id="A0A518E1V0"/>
<evidence type="ECO:0000256" key="1">
    <source>
        <dbReference type="SAM" id="Phobius"/>
    </source>
</evidence>
<organism evidence="2 3">
    <name type="scientific">Lignipirellula cremea</name>
    <dbReference type="NCBI Taxonomy" id="2528010"/>
    <lineage>
        <taxon>Bacteria</taxon>
        <taxon>Pseudomonadati</taxon>
        <taxon>Planctomycetota</taxon>
        <taxon>Planctomycetia</taxon>
        <taxon>Pirellulales</taxon>
        <taxon>Pirellulaceae</taxon>
        <taxon>Lignipirellula</taxon>
    </lineage>
</organism>
<keyword evidence="1" id="KW-0472">Membrane</keyword>